<keyword evidence="2" id="KW-1185">Reference proteome</keyword>
<evidence type="ECO:0000313" key="2">
    <source>
        <dbReference type="Proteomes" id="UP000266723"/>
    </source>
</evidence>
<gene>
    <name evidence="1" type="ORF">DY000_02006710</name>
</gene>
<protein>
    <submittedName>
        <fullName evidence="1">Uncharacterized protein</fullName>
    </submittedName>
</protein>
<dbReference type="EMBL" id="QGKV02000832">
    <property type="protein sequence ID" value="KAF3542402.1"/>
    <property type="molecule type" value="Genomic_DNA"/>
</dbReference>
<accession>A0ABQ7BTW6</accession>
<evidence type="ECO:0000313" key="1">
    <source>
        <dbReference type="EMBL" id="KAF3542402.1"/>
    </source>
</evidence>
<dbReference type="Proteomes" id="UP000266723">
    <property type="component" value="Unassembled WGS sequence"/>
</dbReference>
<reference evidence="1 2" key="1">
    <citation type="journal article" date="2020" name="BMC Genomics">
        <title>Intraspecific diversification of the crop wild relative Brassica cretica Lam. using demographic model selection.</title>
        <authorList>
            <person name="Kioukis A."/>
            <person name="Michalopoulou V.A."/>
            <person name="Briers L."/>
            <person name="Pirintsos S."/>
            <person name="Studholme D.J."/>
            <person name="Pavlidis P."/>
            <person name="Sarris P.F."/>
        </authorList>
    </citation>
    <scope>NUCLEOTIDE SEQUENCE [LARGE SCALE GENOMIC DNA]</scope>
    <source>
        <strain evidence="2">cv. PFS-1207/04</strain>
    </source>
</reference>
<organism evidence="1 2">
    <name type="scientific">Brassica cretica</name>
    <name type="common">Mustard</name>
    <dbReference type="NCBI Taxonomy" id="69181"/>
    <lineage>
        <taxon>Eukaryota</taxon>
        <taxon>Viridiplantae</taxon>
        <taxon>Streptophyta</taxon>
        <taxon>Embryophyta</taxon>
        <taxon>Tracheophyta</taxon>
        <taxon>Spermatophyta</taxon>
        <taxon>Magnoliopsida</taxon>
        <taxon>eudicotyledons</taxon>
        <taxon>Gunneridae</taxon>
        <taxon>Pentapetalae</taxon>
        <taxon>rosids</taxon>
        <taxon>malvids</taxon>
        <taxon>Brassicales</taxon>
        <taxon>Brassicaceae</taxon>
        <taxon>Brassiceae</taxon>
        <taxon>Brassica</taxon>
    </lineage>
</organism>
<comment type="caution">
    <text evidence="1">The sequence shown here is derived from an EMBL/GenBank/DDBJ whole genome shotgun (WGS) entry which is preliminary data.</text>
</comment>
<name>A0ABQ7BTW6_BRACR</name>
<sequence length="162" mass="19117">MWLRIPAAWRTLTELKTIFSEEQVCIRANVEGRILVVISYLTLLLDRRIRCSFYMAVFEEFDFSKNFERVRILTKGHDLRSCYHFWISCLEMLETSVLGLGQDIGLLLVLEGAMTNSTYVSRFSFILIPYWFKVRDRFLAYTTCMVGTEHLSKDNFKPSWKC</sequence>
<proteinExistence type="predicted"/>